<comment type="caution">
    <text evidence="1">The sequence shown here is derived from an EMBL/GenBank/DDBJ whole genome shotgun (WGS) entry which is preliminary data.</text>
</comment>
<name>X0SS84_9ZZZZ</name>
<protein>
    <submittedName>
        <fullName evidence="1">Uncharacterized protein</fullName>
    </submittedName>
</protein>
<evidence type="ECO:0000313" key="1">
    <source>
        <dbReference type="EMBL" id="GAF83939.1"/>
    </source>
</evidence>
<feature type="non-terminal residue" evidence="1">
    <location>
        <position position="126"/>
    </location>
</feature>
<sequence length="126" mass="14791">MVRSLQHKEREGYLMVKLSEANIQSHHAHWCNDLALWLRDVERWQARYDATLDEFRRPYACIIAVESAARRRADTIAMYEDLCDRHAEAIANDPERGRCGAMTFVHNQMAARHAHIKGDHERIKEH</sequence>
<dbReference type="AlphaFoldDB" id="X0SS84"/>
<accession>X0SS84</accession>
<reference evidence="1" key="1">
    <citation type="journal article" date="2014" name="Front. Microbiol.">
        <title>High frequency of phylogenetically diverse reductive dehalogenase-homologous genes in deep subseafloor sedimentary metagenomes.</title>
        <authorList>
            <person name="Kawai M."/>
            <person name="Futagami T."/>
            <person name="Toyoda A."/>
            <person name="Takaki Y."/>
            <person name="Nishi S."/>
            <person name="Hori S."/>
            <person name="Arai W."/>
            <person name="Tsubouchi T."/>
            <person name="Morono Y."/>
            <person name="Uchiyama I."/>
            <person name="Ito T."/>
            <person name="Fujiyama A."/>
            <person name="Inagaki F."/>
            <person name="Takami H."/>
        </authorList>
    </citation>
    <scope>NUCLEOTIDE SEQUENCE</scope>
    <source>
        <strain evidence="1">Expedition CK06-06</strain>
    </source>
</reference>
<proteinExistence type="predicted"/>
<dbReference type="EMBL" id="BARS01004832">
    <property type="protein sequence ID" value="GAF83939.1"/>
    <property type="molecule type" value="Genomic_DNA"/>
</dbReference>
<organism evidence="1">
    <name type="scientific">marine sediment metagenome</name>
    <dbReference type="NCBI Taxonomy" id="412755"/>
    <lineage>
        <taxon>unclassified sequences</taxon>
        <taxon>metagenomes</taxon>
        <taxon>ecological metagenomes</taxon>
    </lineage>
</organism>
<gene>
    <name evidence="1" type="ORF">S01H1_09459</name>
</gene>